<dbReference type="EMBL" id="KZ452028">
    <property type="protein sequence ID" value="PKA50167.1"/>
    <property type="molecule type" value="Genomic_DNA"/>
</dbReference>
<dbReference type="PANTHER" id="PTHR33240">
    <property type="entry name" value="OS08G0508500 PROTEIN"/>
    <property type="match status" value="1"/>
</dbReference>
<dbReference type="Proteomes" id="UP000236161">
    <property type="component" value="Unassembled WGS sequence"/>
</dbReference>
<reference evidence="2 3" key="1">
    <citation type="journal article" date="2017" name="Nature">
        <title>The Apostasia genome and the evolution of orchids.</title>
        <authorList>
            <person name="Zhang G.Q."/>
            <person name="Liu K.W."/>
            <person name="Li Z."/>
            <person name="Lohaus R."/>
            <person name="Hsiao Y.Y."/>
            <person name="Niu S.C."/>
            <person name="Wang J.Y."/>
            <person name="Lin Y.C."/>
            <person name="Xu Q."/>
            <person name="Chen L.J."/>
            <person name="Yoshida K."/>
            <person name="Fujiwara S."/>
            <person name="Wang Z.W."/>
            <person name="Zhang Y.Q."/>
            <person name="Mitsuda N."/>
            <person name="Wang M."/>
            <person name="Liu G.H."/>
            <person name="Pecoraro L."/>
            <person name="Huang H.X."/>
            <person name="Xiao X.J."/>
            <person name="Lin M."/>
            <person name="Wu X.Y."/>
            <person name="Wu W.L."/>
            <person name="Chen Y.Y."/>
            <person name="Chang S.B."/>
            <person name="Sakamoto S."/>
            <person name="Ohme-Takagi M."/>
            <person name="Yagi M."/>
            <person name="Zeng S.J."/>
            <person name="Shen C.Y."/>
            <person name="Yeh C.M."/>
            <person name="Luo Y.B."/>
            <person name="Tsai W.C."/>
            <person name="Van de Peer Y."/>
            <person name="Liu Z.J."/>
        </authorList>
    </citation>
    <scope>NUCLEOTIDE SEQUENCE [LARGE SCALE GENOMIC DNA]</scope>
    <source>
        <strain evidence="3">cv. Shenzhen</strain>
        <tissue evidence="2">Stem</tissue>
    </source>
</reference>
<dbReference type="SUPFAM" id="SSF50630">
    <property type="entry name" value="Acid proteases"/>
    <property type="match status" value="1"/>
</dbReference>
<accession>A0A2I0A3N8</accession>
<organism evidence="2 3">
    <name type="scientific">Apostasia shenzhenica</name>
    <dbReference type="NCBI Taxonomy" id="1088818"/>
    <lineage>
        <taxon>Eukaryota</taxon>
        <taxon>Viridiplantae</taxon>
        <taxon>Streptophyta</taxon>
        <taxon>Embryophyta</taxon>
        <taxon>Tracheophyta</taxon>
        <taxon>Spermatophyta</taxon>
        <taxon>Magnoliopsida</taxon>
        <taxon>Liliopsida</taxon>
        <taxon>Asparagales</taxon>
        <taxon>Orchidaceae</taxon>
        <taxon>Apostasioideae</taxon>
        <taxon>Apostasia</taxon>
    </lineage>
</organism>
<dbReference type="PANTHER" id="PTHR33240:SF15">
    <property type="entry name" value="GAG-PRO-LIKE PROTEIN"/>
    <property type="match status" value="1"/>
</dbReference>
<evidence type="ECO:0000313" key="3">
    <source>
        <dbReference type="Proteomes" id="UP000236161"/>
    </source>
</evidence>
<feature type="region of interest" description="Disordered" evidence="1">
    <location>
        <begin position="215"/>
        <end position="234"/>
    </location>
</feature>
<dbReference type="Gene3D" id="2.40.70.10">
    <property type="entry name" value="Acid Proteases"/>
    <property type="match status" value="1"/>
</dbReference>
<gene>
    <name evidence="2" type="ORF">AXF42_Ash020112</name>
</gene>
<dbReference type="OrthoDB" id="1937476at2759"/>
<evidence type="ECO:0000256" key="1">
    <source>
        <dbReference type="SAM" id="MobiDB-lite"/>
    </source>
</evidence>
<dbReference type="CDD" id="cd00303">
    <property type="entry name" value="retropepsin_like"/>
    <property type="match status" value="1"/>
</dbReference>
<sequence length="257" mass="28126">MLMTPAFNTAQKGKALADVGAPTRVSLPPDPSRPVRSYPPAARTINAIFSVDRATAHRQVVEVDDISHLSSSSIPLIFFHEDLPRLGNPHNDPIVVTARVADCNNRRVLLDSGSTANILFESALLQMGLKKMNLLHAGTILLGFSGERVQLLGFISLPVSFCDDNGHAMRMVIFVVIRAKSGYNAILGRRTLNIYRMVISMPYFCAKFPTSSALSPSEETSGRPPDVSKSQHSSLSTIWTRGSLSLSCHMKELSMYQ</sequence>
<keyword evidence="3" id="KW-1185">Reference proteome</keyword>
<proteinExistence type="predicted"/>
<evidence type="ECO:0008006" key="4">
    <source>
        <dbReference type="Google" id="ProtNLM"/>
    </source>
</evidence>
<evidence type="ECO:0000313" key="2">
    <source>
        <dbReference type="EMBL" id="PKA50167.1"/>
    </source>
</evidence>
<protein>
    <recommendedName>
        <fullName evidence="4">Aspartic peptidase DDI1-type domain-containing protein</fullName>
    </recommendedName>
</protein>
<name>A0A2I0A3N8_9ASPA</name>
<dbReference type="AlphaFoldDB" id="A0A2I0A3N8"/>
<dbReference type="InterPro" id="IPR021109">
    <property type="entry name" value="Peptidase_aspartic_dom_sf"/>
</dbReference>